<organism evidence="1">
    <name type="scientific">Staphylococcus epidermidis</name>
    <dbReference type="NCBI Taxonomy" id="1282"/>
    <lineage>
        <taxon>Bacteria</taxon>
        <taxon>Bacillati</taxon>
        <taxon>Bacillota</taxon>
        <taxon>Bacilli</taxon>
        <taxon>Bacillales</taxon>
        <taxon>Staphylococcaceae</taxon>
        <taxon>Staphylococcus</taxon>
    </lineage>
</organism>
<protein>
    <submittedName>
        <fullName evidence="1">Uncharacterized protein</fullName>
    </submittedName>
</protein>
<proteinExistence type="predicted"/>
<evidence type="ECO:0000313" key="1">
    <source>
        <dbReference type="EMBL" id="BAU98192.1"/>
    </source>
</evidence>
<reference evidence="1" key="1">
    <citation type="submission" date="2015-09" db="EMBL/GenBank/DDBJ databases">
        <title>Distribution of SCCmec types in fusidic acid resistant Staphylococcus epidermidis and identification of a novel SCC7684 element.</title>
        <authorList>
            <person name="Chen H.J."/>
            <person name="Teng L.J."/>
        </authorList>
    </citation>
    <scope>NUCLEOTIDE SEQUENCE</scope>
    <source>
        <strain evidence="1">NTUH-7684</strain>
    </source>
</reference>
<accession>A0A169SZD4</accession>
<name>A0A169SZD4_STAEP</name>
<dbReference type="AlphaFoldDB" id="A0A169SZD4"/>
<sequence>MKLKASDFTVEDNYNYGVLIFPENLSLTDNNKKLESLIKTILFTGKRYQYTYFKI</sequence>
<dbReference type="EMBL" id="LC085180">
    <property type="protein sequence ID" value="BAU98192.1"/>
    <property type="molecule type" value="Genomic_DNA"/>
</dbReference>
<dbReference type="RefSeq" id="WP_001791886.1">
    <property type="nucleotide sequence ID" value="NZ_AP038759.1"/>
</dbReference>